<evidence type="ECO:0000256" key="7">
    <source>
        <dbReference type="ARBA" id="ARBA00022989"/>
    </source>
</evidence>
<sequence length="571" mass="62464">MEVLNQLMMFGGALFIISILASTLSPRMGMPLLLVFLIIGMLAGEDGFLGIQFQNVKAAYFMGTLALAVILFDGGLRTEIHLFRVGLRPALSLATIGVVITVGVCGALAAWILGLSWVHGLLLGAIVGSTDAAAVFSVLTMQGLALKSRVGATLEIESGLNDPMAVFLTIMLVELMVTKQANFSWLMLGDFVWEMGAGSVVGIVGGRILAYAVERLQLSPGLYPLLALFGGVFIFGLAAVMHASGFLAVYLAGLMVGNRVSRGLFNIQRFHDGIAWLAQISLFLMLGLLVSPHRLVEYASSALLVGVLLMFVARPLAVWLCLLPFQFSWQEKTFISWVGLRGAVPIVLAMFPWLAGVPEWNFFFNIAFFIVLISLLVQGWTVGPIAKWLKLHVPTASSRVQRVELGVPGQVGHEFVGYKLADGSPALRRTVGNLNLPNKVQLVCLLREGQPVALSPEQKFQADDHIFFLSLPSELELLDKMLVGMQENERLSAQAFFGEFVLTSRAKLSDLSMVYNFPVPPEMANWSIARYILSKYRQPVVGDRVTLGQVEFVVLSMRNQRLLKVSLKLHK</sequence>
<dbReference type="PROSITE" id="PS51202">
    <property type="entry name" value="RCK_C"/>
    <property type="match status" value="1"/>
</dbReference>
<dbReference type="InterPro" id="IPR038770">
    <property type="entry name" value="Na+/solute_symporter_sf"/>
</dbReference>
<dbReference type="RefSeq" id="WP_189416348.1">
    <property type="nucleotide sequence ID" value="NZ_BMYZ01000001.1"/>
</dbReference>
<dbReference type="SMART" id="SM01091">
    <property type="entry name" value="CorC_HlyC"/>
    <property type="match status" value="1"/>
</dbReference>
<dbReference type="SUPFAM" id="SSF116726">
    <property type="entry name" value="TrkA C-terminal domain-like"/>
    <property type="match status" value="1"/>
</dbReference>
<feature type="transmembrane region" description="Helical" evidence="10">
    <location>
        <begin position="225"/>
        <end position="252"/>
    </location>
</feature>
<comment type="caution">
    <text evidence="12">The sequence shown here is derived from an EMBL/GenBank/DDBJ whole genome shotgun (WGS) entry which is preliminary data.</text>
</comment>
<feature type="transmembrane region" description="Helical" evidence="10">
    <location>
        <begin position="59"/>
        <end position="78"/>
    </location>
</feature>
<dbReference type="InterPro" id="IPR005170">
    <property type="entry name" value="Transptr-assoc_dom"/>
</dbReference>
<feature type="transmembrane region" description="Helical" evidence="10">
    <location>
        <begin position="32"/>
        <end position="53"/>
    </location>
</feature>
<evidence type="ECO:0000256" key="6">
    <source>
        <dbReference type="ARBA" id="ARBA00022692"/>
    </source>
</evidence>
<keyword evidence="7 10" id="KW-1133">Transmembrane helix</keyword>
<evidence type="ECO:0000313" key="13">
    <source>
        <dbReference type="Proteomes" id="UP000619761"/>
    </source>
</evidence>
<keyword evidence="6 10" id="KW-0812">Transmembrane</keyword>
<evidence type="ECO:0000256" key="4">
    <source>
        <dbReference type="ARBA" id="ARBA00022475"/>
    </source>
</evidence>
<dbReference type="InterPro" id="IPR006153">
    <property type="entry name" value="Cation/H_exchanger_TM"/>
</dbReference>
<keyword evidence="3" id="KW-0050">Antiport</keyword>
<evidence type="ECO:0000313" key="12">
    <source>
        <dbReference type="EMBL" id="GGY67101.1"/>
    </source>
</evidence>
<keyword evidence="13" id="KW-1185">Reference proteome</keyword>
<keyword evidence="2" id="KW-0813">Transport</keyword>
<keyword evidence="8" id="KW-0406">Ion transport</keyword>
<comment type="subcellular location">
    <subcellularLocation>
        <location evidence="1">Cell membrane</location>
        <topology evidence="1">Multi-pass membrane protein</topology>
    </subcellularLocation>
</comment>
<dbReference type="InterPro" id="IPR006037">
    <property type="entry name" value="RCK_C"/>
</dbReference>
<reference evidence="13" key="1">
    <citation type="journal article" date="2019" name="Int. J. Syst. Evol. Microbiol.">
        <title>The Global Catalogue of Microorganisms (GCM) 10K type strain sequencing project: providing services to taxonomists for standard genome sequencing and annotation.</title>
        <authorList>
            <consortium name="The Broad Institute Genomics Platform"/>
            <consortium name="The Broad Institute Genome Sequencing Center for Infectious Disease"/>
            <person name="Wu L."/>
            <person name="Ma J."/>
        </authorList>
    </citation>
    <scope>NUCLEOTIDE SEQUENCE [LARGE SCALE GENOMIC DNA]</scope>
    <source>
        <strain evidence="13">KCTC 32239</strain>
    </source>
</reference>
<evidence type="ECO:0000256" key="2">
    <source>
        <dbReference type="ARBA" id="ARBA00022448"/>
    </source>
</evidence>
<feature type="transmembrane region" description="Helical" evidence="10">
    <location>
        <begin position="362"/>
        <end position="382"/>
    </location>
</feature>
<keyword evidence="4" id="KW-1003">Cell membrane</keyword>
<feature type="transmembrane region" description="Helical" evidence="10">
    <location>
        <begin position="90"/>
        <end position="112"/>
    </location>
</feature>
<keyword evidence="5" id="KW-0630">Potassium</keyword>
<dbReference type="NCBIfam" id="NF003716">
    <property type="entry name" value="PRK05326.1-3"/>
    <property type="match status" value="1"/>
</dbReference>
<protein>
    <submittedName>
        <fullName evidence="12">K(+)/H(+) antiporter NhaP2</fullName>
    </submittedName>
</protein>
<dbReference type="PANTHER" id="PTHR32507">
    <property type="entry name" value="NA(+)/H(+) ANTIPORTER 1"/>
    <property type="match status" value="1"/>
</dbReference>
<evidence type="ECO:0000256" key="10">
    <source>
        <dbReference type="SAM" id="Phobius"/>
    </source>
</evidence>
<feature type="transmembrane region" description="Helical" evidence="10">
    <location>
        <begin position="191"/>
        <end position="213"/>
    </location>
</feature>
<dbReference type="Pfam" id="PF00999">
    <property type="entry name" value="Na_H_Exchanger"/>
    <property type="match status" value="1"/>
</dbReference>
<gene>
    <name evidence="12" type="primary">nhaP2</name>
    <name evidence="12" type="ORF">GCM10011613_08980</name>
</gene>
<feature type="transmembrane region" description="Helical" evidence="10">
    <location>
        <begin position="334"/>
        <end position="356"/>
    </location>
</feature>
<evidence type="ECO:0000256" key="3">
    <source>
        <dbReference type="ARBA" id="ARBA00022449"/>
    </source>
</evidence>
<proteinExistence type="predicted"/>
<dbReference type="Pfam" id="PF02080">
    <property type="entry name" value="TrkA_C"/>
    <property type="match status" value="1"/>
</dbReference>
<dbReference type="Gene3D" id="3.30.70.1450">
    <property type="entry name" value="Regulator of K+ conductance, C-terminal domain"/>
    <property type="match status" value="1"/>
</dbReference>
<feature type="transmembrane region" description="Helical" evidence="10">
    <location>
        <begin position="273"/>
        <end position="290"/>
    </location>
</feature>
<dbReference type="PANTHER" id="PTHR32507:SF7">
    <property type="entry name" value="K(+)_H(+) ANTIPORTER NHAP2"/>
    <property type="match status" value="1"/>
</dbReference>
<keyword evidence="5" id="KW-0633">Potassium transport</keyword>
<dbReference type="Gene3D" id="1.20.1530.20">
    <property type="match status" value="1"/>
</dbReference>
<feature type="transmembrane region" description="Helical" evidence="10">
    <location>
        <begin position="302"/>
        <end position="322"/>
    </location>
</feature>
<organism evidence="12 13">
    <name type="scientific">Cellvibrio zantedeschiae</name>
    <dbReference type="NCBI Taxonomy" id="1237077"/>
    <lineage>
        <taxon>Bacteria</taxon>
        <taxon>Pseudomonadati</taxon>
        <taxon>Pseudomonadota</taxon>
        <taxon>Gammaproteobacteria</taxon>
        <taxon>Cellvibrionales</taxon>
        <taxon>Cellvibrionaceae</taxon>
        <taxon>Cellvibrio</taxon>
    </lineage>
</organism>
<dbReference type="InterPro" id="IPR036721">
    <property type="entry name" value="RCK_C_sf"/>
</dbReference>
<evidence type="ECO:0000259" key="11">
    <source>
        <dbReference type="PROSITE" id="PS51202"/>
    </source>
</evidence>
<dbReference type="NCBIfam" id="NF003715">
    <property type="entry name" value="PRK05326.1-2"/>
    <property type="match status" value="1"/>
</dbReference>
<evidence type="ECO:0000256" key="5">
    <source>
        <dbReference type="ARBA" id="ARBA00022538"/>
    </source>
</evidence>
<feature type="transmembrane region" description="Helical" evidence="10">
    <location>
        <begin position="6"/>
        <end position="25"/>
    </location>
</feature>
<feature type="transmembrane region" description="Helical" evidence="10">
    <location>
        <begin position="118"/>
        <end position="139"/>
    </location>
</feature>
<accession>A0ABQ3AW45</accession>
<evidence type="ECO:0000256" key="8">
    <source>
        <dbReference type="ARBA" id="ARBA00023065"/>
    </source>
</evidence>
<dbReference type="EMBL" id="BMYZ01000001">
    <property type="protein sequence ID" value="GGY67101.1"/>
    <property type="molecule type" value="Genomic_DNA"/>
</dbReference>
<dbReference type="Proteomes" id="UP000619761">
    <property type="component" value="Unassembled WGS sequence"/>
</dbReference>
<dbReference type="Pfam" id="PF03471">
    <property type="entry name" value="CorC_HlyC"/>
    <property type="match status" value="1"/>
</dbReference>
<keyword evidence="9 10" id="KW-0472">Membrane</keyword>
<evidence type="ECO:0000256" key="1">
    <source>
        <dbReference type="ARBA" id="ARBA00004651"/>
    </source>
</evidence>
<dbReference type="NCBIfam" id="NF003714">
    <property type="entry name" value="PRK05326.1-1"/>
    <property type="match status" value="1"/>
</dbReference>
<feature type="domain" description="RCK C-terminal" evidence="11">
    <location>
        <begin position="400"/>
        <end position="484"/>
    </location>
</feature>
<evidence type="ECO:0000256" key="9">
    <source>
        <dbReference type="ARBA" id="ARBA00023136"/>
    </source>
</evidence>
<name>A0ABQ3AW45_9GAMM</name>